<evidence type="ECO:0000256" key="1">
    <source>
        <dbReference type="ARBA" id="ARBA00004496"/>
    </source>
</evidence>
<reference evidence="11" key="1">
    <citation type="journal article" date="2014" name="Int. J. Syst. Evol. Microbiol.">
        <title>Complete genome of a new Firmicutes species belonging to the dominant human colonic microbiota ('Ruminococcus bicirculans') reveals two chromosomes and a selective capacity to utilize plant glucans.</title>
        <authorList>
            <consortium name="NISC Comparative Sequencing Program"/>
            <person name="Wegmann U."/>
            <person name="Louis P."/>
            <person name="Goesmann A."/>
            <person name="Henrissat B."/>
            <person name="Duncan S.H."/>
            <person name="Flint H.J."/>
        </authorList>
    </citation>
    <scope>NUCLEOTIDE SEQUENCE</scope>
    <source>
        <strain evidence="11">NBRC 103408</strain>
    </source>
</reference>
<dbReference type="SUPFAM" id="SSF52540">
    <property type="entry name" value="P-loop containing nucleoside triphosphate hydrolases"/>
    <property type="match status" value="1"/>
</dbReference>
<keyword evidence="4" id="KW-0963">Cytoplasm</keyword>
<keyword evidence="5" id="KW-0819">tRNA processing</keyword>
<evidence type="ECO:0000256" key="9">
    <source>
        <dbReference type="ARBA" id="ARBA00022842"/>
    </source>
</evidence>
<keyword evidence="12" id="KW-1185">Reference proteome</keyword>
<dbReference type="PANTHER" id="PTHR33540:SF2">
    <property type="entry name" value="TRNA THREONYLCARBAMOYLADENOSINE BIOSYNTHESIS PROTEIN TSAE"/>
    <property type="match status" value="1"/>
</dbReference>
<evidence type="ECO:0000256" key="4">
    <source>
        <dbReference type="ARBA" id="ARBA00022490"/>
    </source>
</evidence>
<comment type="similarity">
    <text evidence="2">Belongs to the TsaE family.</text>
</comment>
<gene>
    <name evidence="11" type="ORF">GCM10007924_00910</name>
</gene>
<evidence type="ECO:0000256" key="2">
    <source>
        <dbReference type="ARBA" id="ARBA00007599"/>
    </source>
</evidence>
<accession>A0ABQ5U102</accession>
<evidence type="ECO:0000256" key="8">
    <source>
        <dbReference type="ARBA" id="ARBA00022840"/>
    </source>
</evidence>
<dbReference type="Gene3D" id="3.40.50.300">
    <property type="entry name" value="P-loop containing nucleotide triphosphate hydrolases"/>
    <property type="match status" value="1"/>
</dbReference>
<dbReference type="PANTHER" id="PTHR33540">
    <property type="entry name" value="TRNA THREONYLCARBAMOYLADENOSINE BIOSYNTHESIS PROTEIN TSAE"/>
    <property type="match status" value="1"/>
</dbReference>
<comment type="subcellular location">
    <subcellularLocation>
        <location evidence="1">Cytoplasm</location>
    </subcellularLocation>
</comment>
<organism evidence="11 12">
    <name type="scientific">Sneathiella chinensis</name>
    <dbReference type="NCBI Taxonomy" id="349750"/>
    <lineage>
        <taxon>Bacteria</taxon>
        <taxon>Pseudomonadati</taxon>
        <taxon>Pseudomonadota</taxon>
        <taxon>Alphaproteobacteria</taxon>
        <taxon>Sneathiellales</taxon>
        <taxon>Sneathiellaceae</taxon>
        <taxon>Sneathiella</taxon>
    </lineage>
</organism>
<evidence type="ECO:0000313" key="12">
    <source>
        <dbReference type="Proteomes" id="UP001161409"/>
    </source>
</evidence>
<dbReference type="EMBL" id="BSNF01000001">
    <property type="protein sequence ID" value="GLQ04870.1"/>
    <property type="molecule type" value="Genomic_DNA"/>
</dbReference>
<evidence type="ECO:0000256" key="10">
    <source>
        <dbReference type="ARBA" id="ARBA00032441"/>
    </source>
</evidence>
<dbReference type="InterPro" id="IPR027417">
    <property type="entry name" value="P-loop_NTPase"/>
</dbReference>
<reference evidence="11" key="2">
    <citation type="submission" date="2023-01" db="EMBL/GenBank/DDBJ databases">
        <title>Draft genome sequence of Sneathiella chinensis strain NBRC 103408.</title>
        <authorList>
            <person name="Sun Q."/>
            <person name="Mori K."/>
        </authorList>
    </citation>
    <scope>NUCLEOTIDE SEQUENCE</scope>
    <source>
        <strain evidence="11">NBRC 103408</strain>
    </source>
</reference>
<keyword evidence="9" id="KW-0460">Magnesium</keyword>
<keyword evidence="6" id="KW-0479">Metal-binding</keyword>
<evidence type="ECO:0000256" key="5">
    <source>
        <dbReference type="ARBA" id="ARBA00022694"/>
    </source>
</evidence>
<evidence type="ECO:0000313" key="11">
    <source>
        <dbReference type="EMBL" id="GLQ04870.1"/>
    </source>
</evidence>
<evidence type="ECO:0000256" key="7">
    <source>
        <dbReference type="ARBA" id="ARBA00022741"/>
    </source>
</evidence>
<evidence type="ECO:0000256" key="3">
    <source>
        <dbReference type="ARBA" id="ARBA00019010"/>
    </source>
</evidence>
<protein>
    <recommendedName>
        <fullName evidence="3">tRNA threonylcarbamoyladenosine biosynthesis protein TsaE</fullName>
    </recommendedName>
    <alternativeName>
        <fullName evidence="10">t(6)A37 threonylcarbamoyladenosine biosynthesis protein TsaE</fullName>
    </alternativeName>
</protein>
<comment type="caution">
    <text evidence="11">The sequence shown here is derived from an EMBL/GenBank/DDBJ whole genome shotgun (WGS) entry which is preliminary data.</text>
</comment>
<keyword evidence="7" id="KW-0547">Nucleotide-binding</keyword>
<proteinExistence type="inferred from homology"/>
<name>A0ABQ5U102_9PROT</name>
<dbReference type="Proteomes" id="UP001161409">
    <property type="component" value="Unassembled WGS sequence"/>
</dbReference>
<dbReference type="RefSeq" id="WP_169558913.1">
    <property type="nucleotide sequence ID" value="NZ_VNWN01000002.1"/>
</dbReference>
<keyword evidence="8" id="KW-0067">ATP-binding</keyword>
<dbReference type="NCBIfam" id="TIGR00150">
    <property type="entry name" value="T6A_YjeE"/>
    <property type="match status" value="1"/>
</dbReference>
<dbReference type="InterPro" id="IPR003442">
    <property type="entry name" value="T6A_TsaE"/>
</dbReference>
<evidence type="ECO:0000256" key="6">
    <source>
        <dbReference type="ARBA" id="ARBA00022723"/>
    </source>
</evidence>
<dbReference type="Pfam" id="PF02367">
    <property type="entry name" value="TsaE"/>
    <property type="match status" value="1"/>
</dbReference>
<sequence length="167" mass="18468">MTPMDQIVSLDANSLDETDAIAARLGALLQPADIITLSGTLGAGKTAFARSLIRSLTTPGTEVPSPTFNLLLTYDCADRDLTIYHYDLYRLEDPEEVFELDIEDAFDMGLSLIEWADRMGPFLPEERLDITLEICGDAAGNGTRRRIVFSGGPDWADRLQPLMKDRT</sequence>